<dbReference type="PANTHER" id="PTHR10858">
    <property type="entry name" value="DEOXYRIBONUCLEASE II"/>
    <property type="match status" value="1"/>
</dbReference>
<dbReference type="Pfam" id="PF03265">
    <property type="entry name" value="DNase_II"/>
    <property type="match status" value="1"/>
</dbReference>
<evidence type="ECO:0000256" key="2">
    <source>
        <dbReference type="ARBA" id="ARBA00022801"/>
    </source>
</evidence>
<evidence type="ECO:0000313" key="4">
    <source>
        <dbReference type="Proteomes" id="UP000008854"/>
    </source>
</evidence>
<keyword evidence="3" id="KW-1133">Transmembrane helix</keyword>
<evidence type="ECO:0000256" key="3">
    <source>
        <dbReference type="SAM" id="Phobius"/>
    </source>
</evidence>
<proteinExistence type="inferred from homology"/>
<organism evidence="4 5">
    <name type="scientific">Schistosoma mansoni</name>
    <name type="common">Blood fluke</name>
    <dbReference type="NCBI Taxonomy" id="6183"/>
    <lineage>
        <taxon>Eukaryota</taxon>
        <taxon>Metazoa</taxon>
        <taxon>Spiralia</taxon>
        <taxon>Lophotrochozoa</taxon>
        <taxon>Platyhelminthes</taxon>
        <taxon>Trematoda</taxon>
        <taxon>Digenea</taxon>
        <taxon>Strigeidida</taxon>
        <taxon>Schistosomatoidea</taxon>
        <taxon>Schistosomatidae</taxon>
        <taxon>Schistosoma</taxon>
    </lineage>
</organism>
<feature type="transmembrane region" description="Helical" evidence="3">
    <location>
        <begin position="12"/>
        <end position="31"/>
    </location>
</feature>
<protein>
    <submittedName>
        <fullName evidence="5">Deoxyribonuclease II-related</fullName>
    </submittedName>
</protein>
<reference evidence="5" key="2">
    <citation type="submission" date="2018-12" db="UniProtKB">
        <authorList>
            <consortium name="WormBaseParasite"/>
        </authorList>
    </citation>
    <scope>IDENTIFICATION</scope>
    <source>
        <strain evidence="5">Puerto Rican</strain>
    </source>
</reference>
<evidence type="ECO:0000313" key="5">
    <source>
        <dbReference type="WBParaSite" id="Smp_008610.1"/>
    </source>
</evidence>
<dbReference type="GO" id="GO:0004531">
    <property type="term" value="F:deoxyribonuclease II activity"/>
    <property type="evidence" value="ECO:0007669"/>
    <property type="project" value="InterPro"/>
</dbReference>
<sequence>MKLLTFQRHWNYSNCFVVIMFFSVLFLTYIIRFSQTLSCLDDDGHTVDWFVGYKLPKGYDVVFMNADQRNWKLSKSPINEKGMMKNTFESMFKLVDKPDSVIGMYNDEIPKWTKPLGYDRENLWWGHMKGAFAFDDTNTGFWVIHSIPKLSYTNTSYVYPRTGHTYGQHFLCVTLEKKHLKSLITQFALARPLFQGAHIASSLKSEFPDLAKLLQNQKVFTETQSNVIELQTAKRSFQLNHFSKSSDFGKDLYADFVAPKLKKSLDTETWQHDGSIPSACHRQYSVKNIESIYIRATGTTIRNAQDHAKWAVTVPSKKPTEDTNNWICLGDINRQPHQFERGGGTMCIQDQKLWQSFYDSVQRVEECSKTVYTIFAKRLFTRLLTLIEIVQFFNT</sequence>
<dbReference type="PANTHER" id="PTHR10858:SF30">
    <property type="entry name" value="CELL-DEATH-RELATED NUCLEASE 7"/>
    <property type="match status" value="1"/>
</dbReference>
<comment type="similarity">
    <text evidence="1">Belongs to the DNase II family.</text>
</comment>
<keyword evidence="3" id="KW-0472">Membrane</keyword>
<dbReference type="WBParaSite" id="Smp_008610.1">
    <property type="protein sequence ID" value="Smp_008610.1"/>
    <property type="gene ID" value="Smp_008610"/>
</dbReference>
<dbReference type="Proteomes" id="UP000008854">
    <property type="component" value="Unassembled WGS sequence"/>
</dbReference>
<dbReference type="AlphaFoldDB" id="A0A3Q0KC43"/>
<dbReference type="CDD" id="cd09120">
    <property type="entry name" value="PLDc_DNaseII_1"/>
    <property type="match status" value="1"/>
</dbReference>
<dbReference type="InterPro" id="IPR004947">
    <property type="entry name" value="DNase_II"/>
</dbReference>
<dbReference type="FunCoup" id="A0A3Q0KC43">
    <property type="interactions" value="99"/>
</dbReference>
<dbReference type="GO" id="GO:0006309">
    <property type="term" value="P:apoptotic DNA fragmentation"/>
    <property type="evidence" value="ECO:0007669"/>
    <property type="project" value="TreeGrafter"/>
</dbReference>
<keyword evidence="2" id="KW-0378">Hydrolase</keyword>
<dbReference type="CDD" id="cd09121">
    <property type="entry name" value="PLDc_DNaseII_2"/>
    <property type="match status" value="1"/>
</dbReference>
<keyword evidence="3" id="KW-0812">Transmembrane</keyword>
<dbReference type="ExpressionAtlas" id="A0A3Q0KC43">
    <property type="expression patterns" value="baseline and differential"/>
</dbReference>
<evidence type="ECO:0000256" key="1">
    <source>
        <dbReference type="ARBA" id="ARBA00007527"/>
    </source>
</evidence>
<dbReference type="STRING" id="6183.A0A3Q0KC43"/>
<dbReference type="InParanoid" id="A0A3Q0KC43"/>
<accession>A0A3Q0KC43</accession>
<name>A0A3Q0KC43_SCHMA</name>
<reference evidence="4" key="1">
    <citation type="journal article" date="2012" name="PLoS Negl. Trop. Dis.">
        <title>A systematically improved high quality genome and transcriptome of the human blood fluke Schistosoma mansoni.</title>
        <authorList>
            <person name="Protasio A.V."/>
            <person name="Tsai I.J."/>
            <person name="Babbage A."/>
            <person name="Nichol S."/>
            <person name="Hunt M."/>
            <person name="Aslett M.A."/>
            <person name="De Silva N."/>
            <person name="Velarde G.S."/>
            <person name="Anderson T.J."/>
            <person name="Clark R.C."/>
            <person name="Davidson C."/>
            <person name="Dillon G.P."/>
            <person name="Holroyd N.E."/>
            <person name="LoVerde P.T."/>
            <person name="Lloyd C."/>
            <person name="McQuillan J."/>
            <person name="Oliveira G."/>
            <person name="Otto T.D."/>
            <person name="Parker-Manuel S.J."/>
            <person name="Quail M.A."/>
            <person name="Wilson R.A."/>
            <person name="Zerlotini A."/>
            <person name="Dunne D.W."/>
            <person name="Berriman M."/>
        </authorList>
    </citation>
    <scope>NUCLEOTIDE SEQUENCE [LARGE SCALE GENOMIC DNA]</scope>
    <source>
        <strain evidence="4">Puerto Rican</strain>
    </source>
</reference>
<keyword evidence="4" id="KW-1185">Reference proteome</keyword>